<organism evidence="2 3">
    <name type="scientific">Hymenobacter psychrophilus</name>
    <dbReference type="NCBI Taxonomy" id="651662"/>
    <lineage>
        <taxon>Bacteria</taxon>
        <taxon>Pseudomonadati</taxon>
        <taxon>Bacteroidota</taxon>
        <taxon>Cytophagia</taxon>
        <taxon>Cytophagales</taxon>
        <taxon>Hymenobacteraceae</taxon>
        <taxon>Hymenobacter</taxon>
    </lineage>
</organism>
<accession>A0A1H3NWL3</accession>
<protein>
    <submittedName>
        <fullName evidence="2">Uncharacterized protein</fullName>
    </submittedName>
</protein>
<sequence>MVSPSLVGVILGGIAWLGLKGVPGTAVGCVCAAVGVGLGIWWAEKARRGKVTVAFVSRVRRHPELQEQDLK</sequence>
<dbReference type="AlphaFoldDB" id="A0A1H3NWL3"/>
<reference evidence="3" key="1">
    <citation type="submission" date="2016-10" db="EMBL/GenBank/DDBJ databases">
        <authorList>
            <person name="Varghese N."/>
            <person name="Submissions S."/>
        </authorList>
    </citation>
    <scope>NUCLEOTIDE SEQUENCE [LARGE SCALE GENOMIC DNA]</scope>
    <source>
        <strain evidence="3">CGMCC 1.8975</strain>
    </source>
</reference>
<evidence type="ECO:0000313" key="3">
    <source>
        <dbReference type="Proteomes" id="UP000199249"/>
    </source>
</evidence>
<evidence type="ECO:0000256" key="1">
    <source>
        <dbReference type="SAM" id="Phobius"/>
    </source>
</evidence>
<feature type="transmembrane region" description="Helical" evidence="1">
    <location>
        <begin position="25"/>
        <end position="43"/>
    </location>
</feature>
<keyword evidence="1" id="KW-0812">Transmembrane</keyword>
<keyword evidence="1" id="KW-0472">Membrane</keyword>
<keyword evidence="3" id="KW-1185">Reference proteome</keyword>
<evidence type="ECO:0000313" key="2">
    <source>
        <dbReference type="EMBL" id="SDY93282.1"/>
    </source>
</evidence>
<proteinExistence type="predicted"/>
<gene>
    <name evidence="2" type="ORF">SAMN04488069_11955</name>
</gene>
<dbReference type="Proteomes" id="UP000199249">
    <property type="component" value="Unassembled WGS sequence"/>
</dbReference>
<name>A0A1H3NWL3_9BACT</name>
<dbReference type="EMBL" id="FNOV01000019">
    <property type="protein sequence ID" value="SDY93282.1"/>
    <property type="molecule type" value="Genomic_DNA"/>
</dbReference>
<keyword evidence="1" id="KW-1133">Transmembrane helix</keyword>